<feature type="domain" description="OmpR/PhoB-type" evidence="9">
    <location>
        <begin position="145"/>
        <end position="242"/>
    </location>
</feature>
<dbReference type="PANTHER" id="PTHR48111:SF22">
    <property type="entry name" value="REGULATOR OF RPOS"/>
    <property type="match status" value="1"/>
</dbReference>
<dbReference type="InterPro" id="IPR001789">
    <property type="entry name" value="Sig_transdc_resp-reg_receiver"/>
</dbReference>
<name>A0ABS8G7X1_9ALTE</name>
<feature type="DNA-binding region" description="OmpR/PhoB-type" evidence="7">
    <location>
        <begin position="145"/>
        <end position="242"/>
    </location>
</feature>
<dbReference type="Pfam" id="PF00072">
    <property type="entry name" value="Response_reg"/>
    <property type="match status" value="1"/>
</dbReference>
<evidence type="ECO:0000256" key="4">
    <source>
        <dbReference type="ARBA" id="ARBA00023125"/>
    </source>
</evidence>
<comment type="caution">
    <text evidence="10">The sequence shown here is derived from an EMBL/GenBank/DDBJ whole genome shotgun (WGS) entry which is preliminary data.</text>
</comment>
<protein>
    <submittedName>
        <fullName evidence="10">Response regulator transcription factor</fullName>
    </submittedName>
</protein>
<accession>A0ABS8G7X1</accession>
<dbReference type="Pfam" id="PF00486">
    <property type="entry name" value="Trans_reg_C"/>
    <property type="match status" value="1"/>
</dbReference>
<dbReference type="Gene3D" id="1.10.10.10">
    <property type="entry name" value="Winged helix-like DNA-binding domain superfamily/Winged helix DNA-binding domain"/>
    <property type="match status" value="1"/>
</dbReference>
<evidence type="ECO:0000256" key="5">
    <source>
        <dbReference type="ARBA" id="ARBA00023163"/>
    </source>
</evidence>
<keyword evidence="11" id="KW-1185">Reference proteome</keyword>
<evidence type="ECO:0000256" key="6">
    <source>
        <dbReference type="PROSITE-ProRule" id="PRU00169"/>
    </source>
</evidence>
<sequence>MSWTLPWQRLKTASETLMDKLSVLLIEDSRAIATEIYDFLEQQGMTVDYAETGHDGLRLATRHAYDVIVLDVMLPDISGVTVCQHIKAQCDPIPPVLLLTARDSLSDKSDGFAAGADDYLTKPFEQVELALRCRALGRRQQLHGAQQRVIGELVVNDKQQWASRAGDVLPLSSTDFAILCALAQAYPNAVSRQQLINQVWGDDFPDSDVLRSHIYTLRQALDKPYATAMLKTIHGIGFRLEA</sequence>
<dbReference type="SMART" id="SM00862">
    <property type="entry name" value="Trans_reg_C"/>
    <property type="match status" value="1"/>
</dbReference>
<dbReference type="RefSeq" id="WP_229159100.1">
    <property type="nucleotide sequence ID" value="NZ_JAJEWP010000001.1"/>
</dbReference>
<dbReference type="EMBL" id="JAJEWP010000001">
    <property type="protein sequence ID" value="MCC2616241.1"/>
    <property type="molecule type" value="Genomic_DNA"/>
</dbReference>
<dbReference type="Gene3D" id="3.40.50.2300">
    <property type="match status" value="1"/>
</dbReference>
<dbReference type="InterPro" id="IPR011006">
    <property type="entry name" value="CheY-like_superfamily"/>
</dbReference>
<feature type="modified residue" description="4-aspartylphosphate" evidence="6">
    <location>
        <position position="71"/>
    </location>
</feature>
<dbReference type="CDD" id="cd17574">
    <property type="entry name" value="REC_OmpR"/>
    <property type="match status" value="1"/>
</dbReference>
<reference evidence="10 11" key="1">
    <citation type="submission" date="2021-10" db="EMBL/GenBank/DDBJ databases">
        <title>Draft genome of Aestuariibacter halophilus JC2043.</title>
        <authorList>
            <person name="Emsley S.A."/>
            <person name="Pfannmuller K.M."/>
            <person name="Ushijima B."/>
            <person name="Saw J.H."/>
            <person name="Videau P."/>
        </authorList>
    </citation>
    <scope>NUCLEOTIDE SEQUENCE [LARGE SCALE GENOMIC DNA]</scope>
    <source>
        <strain evidence="10 11">JC2043</strain>
    </source>
</reference>
<dbReference type="PROSITE" id="PS51755">
    <property type="entry name" value="OMPR_PHOB"/>
    <property type="match status" value="1"/>
</dbReference>
<evidence type="ECO:0000259" key="8">
    <source>
        <dbReference type="PROSITE" id="PS50110"/>
    </source>
</evidence>
<dbReference type="Proteomes" id="UP001520878">
    <property type="component" value="Unassembled WGS sequence"/>
</dbReference>
<keyword evidence="1 6" id="KW-0597">Phosphoprotein</keyword>
<dbReference type="PROSITE" id="PS50110">
    <property type="entry name" value="RESPONSE_REGULATORY"/>
    <property type="match status" value="1"/>
</dbReference>
<dbReference type="InterPro" id="IPR001867">
    <property type="entry name" value="OmpR/PhoB-type_DNA-bd"/>
</dbReference>
<keyword evidence="5" id="KW-0804">Transcription</keyword>
<evidence type="ECO:0000313" key="10">
    <source>
        <dbReference type="EMBL" id="MCC2616241.1"/>
    </source>
</evidence>
<dbReference type="SUPFAM" id="SSF52172">
    <property type="entry name" value="CheY-like"/>
    <property type="match status" value="1"/>
</dbReference>
<proteinExistence type="predicted"/>
<feature type="domain" description="Response regulatory" evidence="8">
    <location>
        <begin position="22"/>
        <end position="137"/>
    </location>
</feature>
<organism evidence="10 11">
    <name type="scientific">Fluctibacter halophilus</name>
    <dbReference type="NCBI Taxonomy" id="226011"/>
    <lineage>
        <taxon>Bacteria</taxon>
        <taxon>Pseudomonadati</taxon>
        <taxon>Pseudomonadota</taxon>
        <taxon>Gammaproteobacteria</taxon>
        <taxon>Alteromonadales</taxon>
        <taxon>Alteromonadaceae</taxon>
        <taxon>Fluctibacter</taxon>
    </lineage>
</organism>
<dbReference type="InterPro" id="IPR039420">
    <property type="entry name" value="WalR-like"/>
</dbReference>
<evidence type="ECO:0000256" key="2">
    <source>
        <dbReference type="ARBA" id="ARBA00023012"/>
    </source>
</evidence>
<evidence type="ECO:0000256" key="7">
    <source>
        <dbReference type="PROSITE-ProRule" id="PRU01091"/>
    </source>
</evidence>
<keyword evidence="3" id="KW-0805">Transcription regulation</keyword>
<dbReference type="CDD" id="cd00383">
    <property type="entry name" value="trans_reg_C"/>
    <property type="match status" value="1"/>
</dbReference>
<evidence type="ECO:0000256" key="3">
    <source>
        <dbReference type="ARBA" id="ARBA00023015"/>
    </source>
</evidence>
<keyword evidence="2" id="KW-0902">Two-component regulatory system</keyword>
<dbReference type="SMART" id="SM00448">
    <property type="entry name" value="REC"/>
    <property type="match status" value="1"/>
</dbReference>
<dbReference type="InterPro" id="IPR036388">
    <property type="entry name" value="WH-like_DNA-bd_sf"/>
</dbReference>
<evidence type="ECO:0000256" key="1">
    <source>
        <dbReference type="ARBA" id="ARBA00022553"/>
    </source>
</evidence>
<evidence type="ECO:0000259" key="9">
    <source>
        <dbReference type="PROSITE" id="PS51755"/>
    </source>
</evidence>
<dbReference type="PANTHER" id="PTHR48111">
    <property type="entry name" value="REGULATOR OF RPOS"/>
    <property type="match status" value="1"/>
</dbReference>
<evidence type="ECO:0000313" key="11">
    <source>
        <dbReference type="Proteomes" id="UP001520878"/>
    </source>
</evidence>
<keyword evidence="4 7" id="KW-0238">DNA-binding</keyword>
<gene>
    <name evidence="10" type="ORF">LJ739_08315</name>
</gene>